<dbReference type="GO" id="GO:0005929">
    <property type="term" value="C:cilium"/>
    <property type="evidence" value="ECO:0007669"/>
    <property type="project" value="UniProtKB-SubCell"/>
</dbReference>
<sequence length="124" mass="14627">MPCCNTKNINHNVNYFRPNYRIKALTEKFYARHESFDCDPKLLNSPKVNHYMDLISKQRSNALKNRSLAPITENQKYGWLIHLVDTPDEIDSSLLYYGRKVDSQIQLMAVIEAETKRNSGEWYR</sequence>
<comment type="subcellular location">
    <subcellularLocation>
        <location evidence="1">Cell projection</location>
        <location evidence="1">Cilium</location>
    </subcellularLocation>
    <subcellularLocation>
        <location evidence="2">Cytoplasm</location>
        <location evidence="2">Cytoskeleton</location>
    </subcellularLocation>
</comment>
<dbReference type="AlphaFoldDB" id="A0A034WRR7"/>
<dbReference type="InterPro" id="IPR029214">
    <property type="entry name" value="CFAP144"/>
</dbReference>
<evidence type="ECO:0000256" key="2">
    <source>
        <dbReference type="ARBA" id="ARBA00004245"/>
    </source>
</evidence>
<evidence type="ECO:0000256" key="5">
    <source>
        <dbReference type="ARBA" id="ARBA00023273"/>
    </source>
</evidence>
<reference evidence="7" key="1">
    <citation type="journal article" date="2014" name="BMC Genomics">
        <title>Characterizing the developmental transcriptome of the oriental fruit fly, Bactrocera dorsalis (Diptera: Tephritidae) through comparative genomic analysis with Drosophila melanogaster utilizing modENCODE datasets.</title>
        <authorList>
            <person name="Geib S.M."/>
            <person name="Calla B."/>
            <person name="Hall B."/>
            <person name="Hou S."/>
            <person name="Manoukis N.C."/>
        </authorList>
    </citation>
    <scope>NUCLEOTIDE SEQUENCE</scope>
    <source>
        <strain evidence="7">Punador</strain>
    </source>
</reference>
<dbReference type="GO" id="GO:0005856">
    <property type="term" value="C:cytoskeleton"/>
    <property type="evidence" value="ECO:0007669"/>
    <property type="project" value="UniProtKB-SubCell"/>
</dbReference>
<dbReference type="Pfam" id="PF14886">
    <property type="entry name" value="FAM183"/>
    <property type="match status" value="1"/>
</dbReference>
<evidence type="ECO:0000313" key="7">
    <source>
        <dbReference type="EMBL" id="JAC57032.1"/>
    </source>
</evidence>
<comment type="similarity">
    <text evidence="6">Belongs to the CFAP144 family.</text>
</comment>
<evidence type="ECO:0000256" key="4">
    <source>
        <dbReference type="ARBA" id="ARBA00023212"/>
    </source>
</evidence>
<accession>A0A034WRR7</accession>
<organism evidence="7">
    <name type="scientific">Bactrocera dorsalis</name>
    <name type="common">Oriental fruit fly</name>
    <name type="synonym">Dacus dorsalis</name>
    <dbReference type="NCBI Taxonomy" id="27457"/>
    <lineage>
        <taxon>Eukaryota</taxon>
        <taxon>Metazoa</taxon>
        <taxon>Ecdysozoa</taxon>
        <taxon>Arthropoda</taxon>
        <taxon>Hexapoda</taxon>
        <taxon>Insecta</taxon>
        <taxon>Pterygota</taxon>
        <taxon>Neoptera</taxon>
        <taxon>Endopterygota</taxon>
        <taxon>Diptera</taxon>
        <taxon>Brachycera</taxon>
        <taxon>Muscomorpha</taxon>
        <taxon>Tephritoidea</taxon>
        <taxon>Tephritidae</taxon>
        <taxon>Bactrocera</taxon>
        <taxon>Bactrocera</taxon>
    </lineage>
</organism>
<keyword evidence="3" id="KW-0963">Cytoplasm</keyword>
<evidence type="ECO:0000256" key="1">
    <source>
        <dbReference type="ARBA" id="ARBA00004138"/>
    </source>
</evidence>
<name>A0A034WRR7_BACDO</name>
<keyword evidence="5" id="KW-0966">Cell projection</keyword>
<evidence type="ECO:0000256" key="6">
    <source>
        <dbReference type="ARBA" id="ARBA00034777"/>
    </source>
</evidence>
<protein>
    <submittedName>
        <fullName evidence="7">Uncharacterized protein</fullName>
    </submittedName>
</protein>
<proteinExistence type="inferred from homology"/>
<keyword evidence="4" id="KW-0206">Cytoskeleton</keyword>
<evidence type="ECO:0000256" key="3">
    <source>
        <dbReference type="ARBA" id="ARBA00022490"/>
    </source>
</evidence>
<dbReference type="EMBL" id="GAKP01001920">
    <property type="protein sequence ID" value="JAC57032.1"/>
    <property type="molecule type" value="Transcribed_RNA"/>
</dbReference>